<keyword evidence="2 3" id="KW-0472">Membrane</keyword>
<evidence type="ECO:0000313" key="4">
    <source>
        <dbReference type="EMBL" id="TNU76635.1"/>
    </source>
</evidence>
<keyword evidence="5" id="KW-1185">Reference proteome</keyword>
<dbReference type="Gene3D" id="1.10.1760.20">
    <property type="match status" value="1"/>
</dbReference>
<sequence length="200" mass="19893">MTTSTAALRRPVLADLVPAGAGRARGAAVTAALVLAGTALVAVLSQVAVPLPFTPVPLSLGTFGVLVVGAALGPARATASLGLYLLAGVAGVGWFAGGASGWQFASFGYLLGYVVAAAVVGALARRGADRSVWGTIGAMLAGNVTVYAFGVPWLTAYLGVDLPTALGLGVVPFLLGDTVKAIVAAVLLPSAWALVRRAQR</sequence>
<comment type="similarity">
    <text evidence="1 2">Belongs to the BioY family.</text>
</comment>
<comment type="subcellular location">
    <subcellularLocation>
        <location evidence="2">Cell membrane</location>
        <topology evidence="2">Multi-pass membrane protein</topology>
    </subcellularLocation>
</comment>
<reference evidence="4 5" key="1">
    <citation type="submission" date="2019-06" db="EMBL/GenBank/DDBJ databases">
        <title>Draft genome sequence of Miniimonas arenae KCTC 19750T isolated from sea sand.</title>
        <authorList>
            <person name="Park S.-J."/>
        </authorList>
    </citation>
    <scope>NUCLEOTIDE SEQUENCE [LARGE SCALE GENOMIC DNA]</scope>
    <source>
        <strain evidence="4 5">KCTC 19750</strain>
    </source>
</reference>
<protein>
    <recommendedName>
        <fullName evidence="2">Biotin transporter</fullName>
    </recommendedName>
</protein>
<dbReference type="Pfam" id="PF02632">
    <property type="entry name" value="BioY"/>
    <property type="match status" value="1"/>
</dbReference>
<organism evidence="4 5">
    <name type="scientific">Miniimonas arenae</name>
    <dbReference type="NCBI Taxonomy" id="676201"/>
    <lineage>
        <taxon>Bacteria</taxon>
        <taxon>Bacillati</taxon>
        <taxon>Actinomycetota</taxon>
        <taxon>Actinomycetes</taxon>
        <taxon>Micrococcales</taxon>
        <taxon>Beutenbergiaceae</taxon>
        <taxon>Miniimonas</taxon>
    </lineage>
</organism>
<feature type="transmembrane region" description="Helical" evidence="3">
    <location>
        <begin position="79"/>
        <end position="96"/>
    </location>
</feature>
<dbReference type="Proteomes" id="UP000313849">
    <property type="component" value="Unassembled WGS sequence"/>
</dbReference>
<accession>A0A5C5BDV2</accession>
<evidence type="ECO:0000313" key="5">
    <source>
        <dbReference type="Proteomes" id="UP000313849"/>
    </source>
</evidence>
<dbReference type="PANTHER" id="PTHR34295:SF1">
    <property type="entry name" value="BIOTIN TRANSPORTER BIOY"/>
    <property type="match status" value="1"/>
</dbReference>
<keyword evidence="2" id="KW-1003">Cell membrane</keyword>
<dbReference type="EMBL" id="VENP01000005">
    <property type="protein sequence ID" value="TNU76635.1"/>
    <property type="molecule type" value="Genomic_DNA"/>
</dbReference>
<evidence type="ECO:0000256" key="1">
    <source>
        <dbReference type="ARBA" id="ARBA00010692"/>
    </source>
</evidence>
<evidence type="ECO:0000256" key="3">
    <source>
        <dbReference type="SAM" id="Phobius"/>
    </source>
</evidence>
<dbReference type="OrthoDB" id="1496139at2"/>
<keyword evidence="3" id="KW-1133">Transmembrane helix</keyword>
<dbReference type="InterPro" id="IPR003784">
    <property type="entry name" value="BioY"/>
</dbReference>
<proteinExistence type="inferred from homology"/>
<dbReference type="PANTHER" id="PTHR34295">
    <property type="entry name" value="BIOTIN TRANSPORTER BIOY"/>
    <property type="match status" value="1"/>
</dbReference>
<feature type="transmembrane region" description="Helical" evidence="3">
    <location>
        <begin position="55"/>
        <end position="72"/>
    </location>
</feature>
<feature type="transmembrane region" description="Helical" evidence="3">
    <location>
        <begin position="27"/>
        <end position="49"/>
    </location>
</feature>
<name>A0A5C5BDV2_9MICO</name>
<dbReference type="GO" id="GO:0005886">
    <property type="term" value="C:plasma membrane"/>
    <property type="evidence" value="ECO:0007669"/>
    <property type="project" value="UniProtKB-SubCell"/>
</dbReference>
<feature type="transmembrane region" description="Helical" evidence="3">
    <location>
        <begin position="178"/>
        <end position="195"/>
    </location>
</feature>
<dbReference type="GO" id="GO:0015225">
    <property type="term" value="F:biotin transmembrane transporter activity"/>
    <property type="evidence" value="ECO:0007669"/>
    <property type="project" value="UniProtKB-UniRule"/>
</dbReference>
<dbReference type="RefSeq" id="WP_139985955.1">
    <property type="nucleotide sequence ID" value="NZ_VENP01000005.1"/>
</dbReference>
<dbReference type="PIRSF" id="PIRSF016661">
    <property type="entry name" value="BioY"/>
    <property type="match status" value="1"/>
</dbReference>
<comment type="caution">
    <text evidence="4">The sequence shown here is derived from an EMBL/GenBank/DDBJ whole genome shotgun (WGS) entry which is preliminary data.</text>
</comment>
<evidence type="ECO:0000256" key="2">
    <source>
        <dbReference type="PIRNR" id="PIRNR016661"/>
    </source>
</evidence>
<dbReference type="AlphaFoldDB" id="A0A5C5BDV2"/>
<gene>
    <name evidence="4" type="ORF">FH969_02810</name>
</gene>
<keyword evidence="3" id="KW-0812">Transmembrane</keyword>
<feature type="transmembrane region" description="Helical" evidence="3">
    <location>
        <begin position="102"/>
        <end position="124"/>
    </location>
</feature>
<keyword evidence="2" id="KW-0813">Transport</keyword>
<feature type="transmembrane region" description="Helical" evidence="3">
    <location>
        <begin position="136"/>
        <end position="158"/>
    </location>
</feature>